<dbReference type="PANTHER" id="PTHR43642:SF1">
    <property type="entry name" value="HYBRID SIGNAL TRANSDUCTION HISTIDINE KINASE G"/>
    <property type="match status" value="1"/>
</dbReference>
<accession>D2VAF0</accession>
<dbReference type="InterPro" id="IPR053159">
    <property type="entry name" value="Hybrid_Histidine_Kinase"/>
</dbReference>
<keyword evidence="1" id="KW-0175">Coiled coil</keyword>
<evidence type="ECO:0000313" key="3">
    <source>
        <dbReference type="EMBL" id="EFC46296.1"/>
    </source>
</evidence>
<evidence type="ECO:0000313" key="4">
    <source>
        <dbReference type="Proteomes" id="UP000006671"/>
    </source>
</evidence>
<dbReference type="Gene3D" id="3.30.70.1230">
    <property type="entry name" value="Nucleotide cyclase"/>
    <property type="match status" value="1"/>
</dbReference>
<dbReference type="Proteomes" id="UP000006671">
    <property type="component" value="Unassembled WGS sequence"/>
</dbReference>
<dbReference type="PANTHER" id="PTHR43642">
    <property type="entry name" value="HYBRID SIGNAL TRANSDUCTION HISTIDINE KINASE G"/>
    <property type="match status" value="1"/>
</dbReference>
<dbReference type="InterPro" id="IPR001054">
    <property type="entry name" value="A/G_cyclase"/>
</dbReference>
<dbReference type="SUPFAM" id="SSF55073">
    <property type="entry name" value="Nucleotide cyclase"/>
    <property type="match status" value="1"/>
</dbReference>
<name>D2VAF0_NAEGR</name>
<dbReference type="VEuPathDB" id="AmoebaDB:NAEGRDRAFT_79210"/>
<dbReference type="PROSITE" id="PS50125">
    <property type="entry name" value="GUANYLATE_CYCLASE_2"/>
    <property type="match status" value="1"/>
</dbReference>
<sequence length="1134" mass="127956">MSEQEDIHQQVEKFCFQATEAINSNNLKSAFEFVSKAKNCMPSDSWTNESFYEQVLNVNLLYAECEYISGNHSSAIEIYQSILPNIVDNVDRLKVRFLLLKSSSASSKYEIMYDEFIDLLASNPSTHCLVANGDAFTEKWIESTTIQIKESLESYSTLSDVLQMKECEDEESVAFARCLLECIQGVYIGKNSNKIFLFVTPLLLFKSMLEDGLYMDLTHTILTALGWQFSYLDDPKLGSDLSEVGSTLAKEHHSTEANFALTKFFELCITACTGGLDDVLKVSYDAFKIAETVEEISWGAQSGFWLGLTSILKGFDKDSNENHLEEIKTFNRKCSREFESDLLACIEQIPLFLYGATENFSPSFMLDGFEEITFSRLIVFFTKALIHFFKGQYQEAAEQINESDDVIDDCFGTPFYMFYKWFSFIILSSFYEKYDDIMATKNQKKSKLSIMEVMLGPNAKAPKTMKEKTLERILEHEKDILDLHAKYPHLMAAARSMCSAEVTKLHNGDKDEVIELYVNAYEVSVNQNMHLYAGLIQNRLCDFCVSNEIETKFIKSYAENAIKTWKMCGAHAMVSKLNEQYKDVLTLEVGDSPEFENIVPIDSIPLSIVLSKQTQSFLSFSNCDRLGIFVKEPNTKEFILLCEKEKGHEVEIFDELELSQADFKFSIKSLKICLNCKNPVIISNAAGSDYTRNQVSDCEYLQQNKNVKEQMIIPLIGESILRGAIVFESSVEETFNKNMLNNTKALVDTLIDGLIIQNEQFRAQRKLVPLESLKQLGKDAGSVQLGDHAIKNATIMCLELRNFTEIIESGLSFVNLLIGTISPIIENLGGFIENCTGPKIVAVFTNSSSKAVSASLDIVKALRDLGKNVNSKTTPSIGIGIHSGSCSFGVVGSSQMFSIMYSESFSMCLELTKLSNSLGAIVVLTQDVLDSLNAQELKFKSRKLGKFIFENKKTHPYSLFEISGPDWIEYSNDISKNISQQVEECIDFFSKKKFDKVLTITEGLEKTVRDKFDNNPSLLGSLPHLKLIQMYRDQSKRNMSVTSLLGDWCGEISIDHSGNPQHLFEQSITSEQVQVTPKANEVNEDIEKKLRSLQTQLEQLKSENENLRSIAKNEDSGMGCFCMPSRKKIHPTNK</sequence>
<dbReference type="GO" id="GO:0009190">
    <property type="term" value="P:cyclic nucleotide biosynthetic process"/>
    <property type="evidence" value="ECO:0007669"/>
    <property type="project" value="InterPro"/>
</dbReference>
<gene>
    <name evidence="3" type="ORF">NAEGRDRAFT_79210</name>
</gene>
<dbReference type="RefSeq" id="XP_002679040.1">
    <property type="nucleotide sequence ID" value="XM_002678994.1"/>
</dbReference>
<dbReference type="OrthoDB" id="10250971at2759"/>
<feature type="coiled-coil region" evidence="1">
    <location>
        <begin position="1083"/>
        <end position="1113"/>
    </location>
</feature>
<dbReference type="GeneID" id="8859535"/>
<dbReference type="EMBL" id="GG738859">
    <property type="protein sequence ID" value="EFC46296.1"/>
    <property type="molecule type" value="Genomic_DNA"/>
</dbReference>
<protein>
    <submittedName>
        <fullName evidence="3">Adenylate cyclase</fullName>
    </submittedName>
</protein>
<dbReference type="AlphaFoldDB" id="D2VAF0"/>
<dbReference type="InParanoid" id="D2VAF0"/>
<feature type="domain" description="Guanylate cyclase" evidence="2">
    <location>
        <begin position="794"/>
        <end position="912"/>
    </location>
</feature>
<dbReference type="CDD" id="cd07302">
    <property type="entry name" value="CHD"/>
    <property type="match status" value="1"/>
</dbReference>
<keyword evidence="4" id="KW-1185">Reference proteome</keyword>
<dbReference type="KEGG" id="ngr:NAEGRDRAFT_79210"/>
<dbReference type="GO" id="GO:0035556">
    <property type="term" value="P:intracellular signal transduction"/>
    <property type="evidence" value="ECO:0007669"/>
    <property type="project" value="InterPro"/>
</dbReference>
<evidence type="ECO:0000259" key="2">
    <source>
        <dbReference type="PROSITE" id="PS50125"/>
    </source>
</evidence>
<organism evidence="4">
    <name type="scientific">Naegleria gruberi</name>
    <name type="common">Amoeba</name>
    <dbReference type="NCBI Taxonomy" id="5762"/>
    <lineage>
        <taxon>Eukaryota</taxon>
        <taxon>Discoba</taxon>
        <taxon>Heterolobosea</taxon>
        <taxon>Tetramitia</taxon>
        <taxon>Eutetramitia</taxon>
        <taxon>Vahlkampfiidae</taxon>
        <taxon>Naegleria</taxon>
    </lineage>
</organism>
<dbReference type="OMA" id="THCLVAN"/>
<proteinExistence type="predicted"/>
<dbReference type="InterPro" id="IPR029787">
    <property type="entry name" value="Nucleotide_cyclase"/>
</dbReference>
<evidence type="ECO:0000256" key="1">
    <source>
        <dbReference type="SAM" id="Coils"/>
    </source>
</evidence>
<reference evidence="3 4" key="1">
    <citation type="journal article" date="2010" name="Cell">
        <title>The genome of Naegleria gruberi illuminates early eukaryotic versatility.</title>
        <authorList>
            <person name="Fritz-Laylin L.K."/>
            <person name="Prochnik S.E."/>
            <person name="Ginger M.L."/>
            <person name="Dacks J.B."/>
            <person name="Carpenter M.L."/>
            <person name="Field M.C."/>
            <person name="Kuo A."/>
            <person name="Paredez A."/>
            <person name="Chapman J."/>
            <person name="Pham J."/>
            <person name="Shu S."/>
            <person name="Neupane R."/>
            <person name="Cipriano M."/>
            <person name="Mancuso J."/>
            <person name="Tu H."/>
            <person name="Salamov A."/>
            <person name="Lindquist E."/>
            <person name="Shapiro H."/>
            <person name="Lucas S."/>
            <person name="Grigoriev I.V."/>
            <person name="Cande W.Z."/>
            <person name="Fulton C."/>
            <person name="Rokhsar D.S."/>
            <person name="Dawson S.C."/>
        </authorList>
    </citation>
    <scope>NUCLEOTIDE SEQUENCE [LARGE SCALE GENOMIC DNA]</scope>
    <source>
        <strain evidence="3 4">NEG-M</strain>
    </source>
</reference>